<dbReference type="Proteomes" id="UP000078546">
    <property type="component" value="Unassembled WGS sequence"/>
</dbReference>
<evidence type="ECO:0008006" key="5">
    <source>
        <dbReference type="Google" id="ProtNLM"/>
    </source>
</evidence>
<name>A0A1A8VZF1_PLAOA</name>
<proteinExistence type="predicted"/>
<evidence type="ECO:0000313" key="1">
    <source>
        <dbReference type="EMBL" id="SBS84270.1"/>
    </source>
</evidence>
<sequence length="439" mass="51758">MNEFSSGIIKEVLKFLTYQDVLKNKLLINREFYYALNYNDLWNWFYKSEYADDYINRKKNDPFRELFYIRYMERKKNKYIYFPKAAQEQFLDMEASLLTLREKSTGRFDICDLGWSSRRGSNSNSARSGSNVGNANLYLDDIHSRGNTSIDRSGYRAACWHYEGDRTSWEQLNCTDQAHPYEEVTFSGNIHNDHEYTTVKDNRVCKRGEFNLNRKIQLSAEKNLEEEIDYHMCSFTQCEFEHYHKNDLYVCTESNNYHLCDDKCELAILSDIDWGYLVCPLSGKMFDDLSHSKNRRGFHNLHVSKKNRSSYVSCNTFPYFAHQDENEAEELIDHEQLQEYDQNWEYTNVFLPKRGIRNHRGESSRICGSTVSNKNGSMCKKTQSHGVKRAHRKTYKDEKRPICGVPSCKSDLFKKIMNSYRSNRGSIAKVAKKKKETHT</sequence>
<accession>A0A1A8VZF1</accession>
<dbReference type="AlphaFoldDB" id="A0A1A8VZF1"/>
<protein>
    <recommendedName>
        <fullName evidence="5">F-box domain-containing protein</fullName>
    </recommendedName>
</protein>
<dbReference type="EMBL" id="FLQU01000348">
    <property type="protein sequence ID" value="SBS84270.1"/>
    <property type="molecule type" value="Genomic_DNA"/>
</dbReference>
<gene>
    <name evidence="2" type="ORF">POVCU1_023000</name>
    <name evidence="1" type="ORF">POVCU2_0025260</name>
</gene>
<dbReference type="VEuPathDB" id="PlasmoDB:PocGH01_10016800"/>
<organism evidence="1 4">
    <name type="scientific">Plasmodium ovale curtisi</name>
    <dbReference type="NCBI Taxonomy" id="864141"/>
    <lineage>
        <taxon>Eukaryota</taxon>
        <taxon>Sar</taxon>
        <taxon>Alveolata</taxon>
        <taxon>Apicomplexa</taxon>
        <taxon>Aconoidasida</taxon>
        <taxon>Haemosporida</taxon>
        <taxon>Plasmodiidae</taxon>
        <taxon>Plasmodium</taxon>
        <taxon>Plasmodium (Plasmodium)</taxon>
    </lineage>
</organism>
<evidence type="ECO:0000313" key="3">
    <source>
        <dbReference type="Proteomes" id="UP000078546"/>
    </source>
</evidence>
<reference evidence="1" key="2">
    <citation type="submission" date="2016-05" db="EMBL/GenBank/DDBJ databases">
        <authorList>
            <person name="Lavstsen T."/>
            <person name="Jespersen J.S."/>
        </authorList>
    </citation>
    <scope>NUCLEOTIDE SEQUENCE [LARGE SCALE GENOMIC DNA]</scope>
</reference>
<dbReference type="EMBL" id="FLQV01000432">
    <property type="protein sequence ID" value="SBS92432.1"/>
    <property type="molecule type" value="Genomic_DNA"/>
</dbReference>
<evidence type="ECO:0000313" key="4">
    <source>
        <dbReference type="Proteomes" id="UP000078560"/>
    </source>
</evidence>
<dbReference type="Proteomes" id="UP000078560">
    <property type="component" value="Unassembled WGS sequence"/>
</dbReference>
<reference evidence="3 4" key="1">
    <citation type="submission" date="2016-05" db="EMBL/GenBank/DDBJ databases">
        <authorList>
            <person name="Naeem Raeece"/>
        </authorList>
    </citation>
    <scope>NUCLEOTIDE SEQUENCE [LARGE SCALE GENOMIC DNA]</scope>
</reference>
<evidence type="ECO:0000313" key="2">
    <source>
        <dbReference type="EMBL" id="SBS92432.1"/>
    </source>
</evidence>